<feature type="compositionally biased region" description="Basic and acidic residues" evidence="1">
    <location>
        <begin position="1"/>
        <end position="29"/>
    </location>
</feature>
<accession>A0A6N2B7M8</accession>
<dbReference type="PANTHER" id="PTHR45089:SF24">
    <property type="entry name" value="DNAJ HEAT SHOCK N-TERMINAL DOMAIN-CONTAINING PROTEIN"/>
    <property type="match status" value="1"/>
</dbReference>
<dbReference type="AlphaFoldDB" id="A0A6N2B7M8"/>
<evidence type="ECO:0000256" key="1">
    <source>
        <dbReference type="SAM" id="MobiDB-lite"/>
    </source>
</evidence>
<protein>
    <recommendedName>
        <fullName evidence="2">DUF3444 domain-containing protein</fullName>
    </recommendedName>
</protein>
<sequence>MECNKEKAIKAKGVADEMMENNRKRESTKSSENWAVSDHLPGQNLQCLNKENRLRSMRRRHRINYRDNLSDDDEEDFSKRFKEVGYPSPTKESEMQHLSCATTPNGERKKIEHCLSNVESFQNTEMEIETLNESVHDVGLCTVTESKSLEYPDPDFSNFDKDKDKSCFKVGQVWAVYDTLDGMPRFYGVIREILSPEFKLRITWLEPEPLNETKWLYEGFLASCGRFRIGNLEHIEDHLMFSHLVCVTNGNNNDSINIFPLKGETWALLKDWGSKNLNYEFVEVLSNYDETIGVHVAYLDKTKGFTCLFHRVGDPFLVPTKGMFKFSHRIPSMKMTGMERDDVPEGSFELDPTSLPNDQLDVSVSSINKSVIANFMDFVNSAENWVPPIPNQVLEPEFYKFAAERSQEKFKIGQCWALYSDEDALPRYYGLIKKIDTLPQFVLHVAWLYACPLPKSTIQWHDKTMPIGCGLFKFLNSKLNKYTVTNKFSHVVVAEPLKKGLYKIFPKTGEVWAVYKNWSPQLMKGNTLEYFEYEIVEIVDVSDNYVDVKFLEWVKGFKSVYKARVEEEEADKVVKICVSENLRFSHRIPAFRLTEERDGSLRGFWELDPAGMPLGLRCIN</sequence>
<feature type="domain" description="DUF3444" evidence="2">
    <location>
        <begin position="146"/>
        <end position="339"/>
    </location>
</feature>
<feature type="region of interest" description="Disordered" evidence="1">
    <location>
        <begin position="1"/>
        <end position="39"/>
    </location>
</feature>
<gene>
    <name evidence="3" type="ORF">EJD97_019160</name>
</gene>
<reference evidence="3" key="1">
    <citation type="submission" date="2019-05" db="EMBL/GenBank/DDBJ databases">
        <title>The de novo reference genome and transcriptome assemblies of the wild tomato species Solanum chilense.</title>
        <authorList>
            <person name="Stam R."/>
            <person name="Nosenko T."/>
            <person name="Hoerger A.C."/>
            <person name="Stephan W."/>
            <person name="Seidel M.A."/>
            <person name="Kuhn J.M.M."/>
            <person name="Haberer G."/>
            <person name="Tellier A."/>
        </authorList>
    </citation>
    <scope>NUCLEOTIDE SEQUENCE</scope>
    <source>
        <tissue evidence="3">Mature leaves</tissue>
    </source>
</reference>
<comment type="caution">
    <text evidence="3">The sequence shown here is derived from an EMBL/GenBank/DDBJ whole genome shotgun (WGS) entry which is preliminary data.</text>
</comment>
<proteinExistence type="predicted"/>
<evidence type="ECO:0000313" key="3">
    <source>
        <dbReference type="EMBL" id="TMW87993.1"/>
    </source>
</evidence>
<dbReference type="Pfam" id="PF11926">
    <property type="entry name" value="DUF3444"/>
    <property type="match status" value="2"/>
</dbReference>
<dbReference type="PANTHER" id="PTHR45089">
    <property type="entry name" value="DNAJ HEAT SHOCK AMINO-TERMINAL DOMAIN PROTEIN-RELATED"/>
    <property type="match status" value="1"/>
</dbReference>
<dbReference type="InterPro" id="IPR024593">
    <property type="entry name" value="DUF3444"/>
</dbReference>
<dbReference type="EMBL" id="RXGB01005376">
    <property type="protein sequence ID" value="TMW87993.1"/>
    <property type="molecule type" value="Genomic_DNA"/>
</dbReference>
<feature type="domain" description="DUF3444" evidence="2">
    <location>
        <begin position="392"/>
        <end position="596"/>
    </location>
</feature>
<evidence type="ECO:0000259" key="2">
    <source>
        <dbReference type="Pfam" id="PF11926"/>
    </source>
</evidence>
<organism evidence="3">
    <name type="scientific">Solanum chilense</name>
    <name type="common">Tomato</name>
    <name type="synonym">Lycopersicon chilense</name>
    <dbReference type="NCBI Taxonomy" id="4083"/>
    <lineage>
        <taxon>Eukaryota</taxon>
        <taxon>Viridiplantae</taxon>
        <taxon>Streptophyta</taxon>
        <taxon>Embryophyta</taxon>
        <taxon>Tracheophyta</taxon>
        <taxon>Spermatophyta</taxon>
        <taxon>Magnoliopsida</taxon>
        <taxon>eudicotyledons</taxon>
        <taxon>Gunneridae</taxon>
        <taxon>Pentapetalae</taxon>
        <taxon>asterids</taxon>
        <taxon>lamiids</taxon>
        <taxon>Solanales</taxon>
        <taxon>Solanaceae</taxon>
        <taxon>Solanoideae</taxon>
        <taxon>Solaneae</taxon>
        <taxon>Solanum</taxon>
        <taxon>Solanum subgen. Lycopersicon</taxon>
    </lineage>
</organism>
<name>A0A6N2B7M8_SOLCI</name>